<keyword evidence="6" id="KW-1185">Reference proteome</keyword>
<evidence type="ECO:0000313" key="6">
    <source>
        <dbReference type="Proteomes" id="UP001500460"/>
    </source>
</evidence>
<gene>
    <name evidence="5" type="ORF">GCM10010421_41470</name>
</gene>
<organism evidence="5 6">
    <name type="scientific">Streptomyces glaucus</name>
    <dbReference type="NCBI Taxonomy" id="284029"/>
    <lineage>
        <taxon>Bacteria</taxon>
        <taxon>Bacillati</taxon>
        <taxon>Actinomycetota</taxon>
        <taxon>Actinomycetes</taxon>
        <taxon>Kitasatosporales</taxon>
        <taxon>Streptomycetaceae</taxon>
        <taxon>Streptomyces</taxon>
    </lineage>
</organism>
<evidence type="ECO:0000259" key="4">
    <source>
        <dbReference type="PROSITE" id="PS01031"/>
    </source>
</evidence>
<feature type="domain" description="SHSP" evidence="4">
    <location>
        <begin position="22"/>
        <end position="136"/>
    </location>
</feature>
<feature type="region of interest" description="Disordered" evidence="3">
    <location>
        <begin position="123"/>
        <end position="153"/>
    </location>
</feature>
<evidence type="ECO:0000256" key="2">
    <source>
        <dbReference type="RuleBase" id="RU003616"/>
    </source>
</evidence>
<dbReference type="Gene3D" id="2.60.40.790">
    <property type="match status" value="1"/>
</dbReference>
<protein>
    <submittedName>
        <fullName evidence="5">Hsp20/alpha crystallin family protein</fullName>
    </submittedName>
</protein>
<evidence type="ECO:0000313" key="5">
    <source>
        <dbReference type="EMBL" id="GAA2445766.1"/>
    </source>
</evidence>
<dbReference type="SUPFAM" id="SSF49764">
    <property type="entry name" value="HSP20-like chaperones"/>
    <property type="match status" value="1"/>
</dbReference>
<dbReference type="EMBL" id="BAAATK010000027">
    <property type="protein sequence ID" value="GAA2445766.1"/>
    <property type="molecule type" value="Genomic_DNA"/>
</dbReference>
<reference evidence="5 6" key="1">
    <citation type="journal article" date="2019" name="Int. J. Syst. Evol. Microbiol.">
        <title>The Global Catalogue of Microorganisms (GCM) 10K type strain sequencing project: providing services to taxonomists for standard genome sequencing and annotation.</title>
        <authorList>
            <consortium name="The Broad Institute Genomics Platform"/>
            <consortium name="The Broad Institute Genome Sequencing Center for Infectious Disease"/>
            <person name="Wu L."/>
            <person name="Ma J."/>
        </authorList>
    </citation>
    <scope>NUCLEOTIDE SEQUENCE [LARGE SCALE GENOMIC DNA]</scope>
    <source>
        <strain evidence="5 6">JCM 6922</strain>
    </source>
</reference>
<sequence>MTLVRTDPLRDLGRLTEQTFGTLARPAAMPLDAYRSGEDLVLHFDLPGVDPAAVDLSVERNVLTVRAERPGPAAEGADLLVAERPHGVFSRLLILDDTLDTERISARCEAGVLTVTVPAAEEPKPRRIRVGRAAADDGTGGTGGSREAPRSTA</sequence>
<comment type="similarity">
    <text evidence="1 2">Belongs to the small heat shock protein (HSP20) family.</text>
</comment>
<evidence type="ECO:0000256" key="1">
    <source>
        <dbReference type="PROSITE-ProRule" id="PRU00285"/>
    </source>
</evidence>
<dbReference type="RefSeq" id="WP_344605616.1">
    <property type="nucleotide sequence ID" value="NZ_BAAATK010000027.1"/>
</dbReference>
<dbReference type="PANTHER" id="PTHR11527">
    <property type="entry name" value="HEAT-SHOCK PROTEIN 20 FAMILY MEMBER"/>
    <property type="match status" value="1"/>
</dbReference>
<accession>A0ABN3K0A0</accession>
<comment type="caution">
    <text evidence="5">The sequence shown here is derived from an EMBL/GenBank/DDBJ whole genome shotgun (WGS) entry which is preliminary data.</text>
</comment>
<proteinExistence type="inferred from homology"/>
<evidence type="ECO:0000256" key="3">
    <source>
        <dbReference type="SAM" id="MobiDB-lite"/>
    </source>
</evidence>
<dbReference type="InterPro" id="IPR002068">
    <property type="entry name" value="A-crystallin/Hsp20_dom"/>
</dbReference>
<dbReference type="PROSITE" id="PS01031">
    <property type="entry name" value="SHSP"/>
    <property type="match status" value="1"/>
</dbReference>
<name>A0ABN3K0A0_9ACTN</name>
<dbReference type="InterPro" id="IPR031107">
    <property type="entry name" value="Small_HSP"/>
</dbReference>
<dbReference type="Proteomes" id="UP001500460">
    <property type="component" value="Unassembled WGS sequence"/>
</dbReference>
<dbReference type="CDD" id="cd06464">
    <property type="entry name" value="ACD_sHsps-like"/>
    <property type="match status" value="1"/>
</dbReference>
<dbReference type="Pfam" id="PF00011">
    <property type="entry name" value="HSP20"/>
    <property type="match status" value="1"/>
</dbReference>
<dbReference type="InterPro" id="IPR008978">
    <property type="entry name" value="HSP20-like_chaperone"/>
</dbReference>